<dbReference type="Proteomes" id="UP001205965">
    <property type="component" value="Unassembled WGS sequence"/>
</dbReference>
<gene>
    <name evidence="1" type="ORF">NYP18_09050</name>
</gene>
<sequence length="105" mass="11657">MAELTEVVGYVGERRMTEIHEKEFPTLPGLTANIVGQARDHRGDLVIAVQCSACLVVVTDRMILALDQVNHALGDNVWGPAGTKKYKRCRECRVNGRHPEGEDDE</sequence>
<proteinExistence type="predicted"/>
<evidence type="ECO:0000313" key="1">
    <source>
        <dbReference type="EMBL" id="MCS5479806.1"/>
    </source>
</evidence>
<dbReference type="RefSeq" id="WP_259427876.1">
    <property type="nucleotide sequence ID" value="NZ_JANWTC010000006.1"/>
</dbReference>
<dbReference type="EMBL" id="JANWTC010000006">
    <property type="protein sequence ID" value="MCS5479806.1"/>
    <property type="molecule type" value="Genomic_DNA"/>
</dbReference>
<evidence type="ECO:0000313" key="2">
    <source>
        <dbReference type="Proteomes" id="UP001205965"/>
    </source>
</evidence>
<accession>A0ABT2FX42</accession>
<protein>
    <submittedName>
        <fullName evidence="1">Uncharacterized protein</fullName>
    </submittedName>
</protein>
<reference evidence="1 2" key="1">
    <citation type="submission" date="2022-08" db="EMBL/GenBank/DDBJ databases">
        <title>YIM 101645 draft genome.</title>
        <authorList>
            <person name="Chen X."/>
        </authorList>
    </citation>
    <scope>NUCLEOTIDE SEQUENCE [LARGE SCALE GENOMIC DNA]</scope>
    <source>
        <strain evidence="1 2">YIM 101645</strain>
    </source>
</reference>
<organism evidence="1 2">
    <name type="scientific">Corynebacterium lemuris</name>
    <dbReference type="NCBI Taxonomy" id="1859292"/>
    <lineage>
        <taxon>Bacteria</taxon>
        <taxon>Bacillati</taxon>
        <taxon>Actinomycetota</taxon>
        <taxon>Actinomycetes</taxon>
        <taxon>Mycobacteriales</taxon>
        <taxon>Corynebacteriaceae</taxon>
        <taxon>Corynebacterium</taxon>
    </lineage>
</organism>
<name>A0ABT2FX42_9CORY</name>
<keyword evidence="2" id="KW-1185">Reference proteome</keyword>
<comment type="caution">
    <text evidence="1">The sequence shown here is derived from an EMBL/GenBank/DDBJ whole genome shotgun (WGS) entry which is preliminary data.</text>
</comment>